<proteinExistence type="predicted"/>
<keyword evidence="3" id="KW-1185">Reference proteome</keyword>
<dbReference type="AlphaFoldDB" id="A0A316UV62"/>
<reference evidence="2 3" key="1">
    <citation type="journal article" date="2018" name="Mol. Biol. Evol.">
        <title>Broad Genomic Sampling Reveals a Smut Pathogenic Ancestry of the Fungal Clade Ustilaginomycotina.</title>
        <authorList>
            <person name="Kijpornyongpan T."/>
            <person name="Mondo S.J."/>
            <person name="Barry K."/>
            <person name="Sandor L."/>
            <person name="Lee J."/>
            <person name="Lipzen A."/>
            <person name="Pangilinan J."/>
            <person name="LaButti K."/>
            <person name="Hainaut M."/>
            <person name="Henrissat B."/>
            <person name="Grigoriev I.V."/>
            <person name="Spatafora J.W."/>
            <person name="Aime M.C."/>
        </authorList>
    </citation>
    <scope>NUCLEOTIDE SEQUENCE [LARGE SCALE GENOMIC DNA]</scope>
    <source>
        <strain evidence="2 3">MCA 5214</strain>
    </source>
</reference>
<dbReference type="GeneID" id="37025287"/>
<gene>
    <name evidence="2" type="ORF">BDZ90DRAFT_140510</name>
</gene>
<evidence type="ECO:0000256" key="1">
    <source>
        <dbReference type="SAM" id="MobiDB-lite"/>
    </source>
</evidence>
<name>A0A316UV62_9BASI</name>
<evidence type="ECO:0000313" key="2">
    <source>
        <dbReference type="EMBL" id="PWN29169.1"/>
    </source>
</evidence>
<protein>
    <submittedName>
        <fullName evidence="2">Uncharacterized protein</fullName>
    </submittedName>
</protein>
<feature type="region of interest" description="Disordered" evidence="1">
    <location>
        <begin position="91"/>
        <end position="114"/>
    </location>
</feature>
<sequence>MKGSPLAREAVDVDRLTLIYVALALGYHGRPRPPRERGARGGGGKEWAAGLGGLICFSTACFAPSQTRWVWAAGPSVSLCLDQSPFCSRTKGTTTETGEGAAKHTGANAASDGI</sequence>
<accession>A0A316UV62</accession>
<dbReference type="EMBL" id="KZ819664">
    <property type="protein sequence ID" value="PWN29169.1"/>
    <property type="molecule type" value="Genomic_DNA"/>
</dbReference>
<organism evidence="2 3">
    <name type="scientific">Jaminaea rosea</name>
    <dbReference type="NCBI Taxonomy" id="1569628"/>
    <lineage>
        <taxon>Eukaryota</taxon>
        <taxon>Fungi</taxon>
        <taxon>Dikarya</taxon>
        <taxon>Basidiomycota</taxon>
        <taxon>Ustilaginomycotina</taxon>
        <taxon>Exobasidiomycetes</taxon>
        <taxon>Microstromatales</taxon>
        <taxon>Microstromatales incertae sedis</taxon>
        <taxon>Jaminaea</taxon>
    </lineage>
</organism>
<evidence type="ECO:0000313" key="3">
    <source>
        <dbReference type="Proteomes" id="UP000245884"/>
    </source>
</evidence>
<dbReference type="Proteomes" id="UP000245884">
    <property type="component" value="Unassembled WGS sequence"/>
</dbReference>
<dbReference type="RefSeq" id="XP_025363781.1">
    <property type="nucleotide sequence ID" value="XM_025503464.1"/>
</dbReference>
<feature type="compositionally biased region" description="Low complexity" evidence="1">
    <location>
        <begin position="91"/>
        <end position="107"/>
    </location>
</feature>